<feature type="region of interest" description="Disordered" evidence="1">
    <location>
        <begin position="310"/>
        <end position="342"/>
    </location>
</feature>
<comment type="caution">
    <text evidence="3">The sequence shown here is derived from an EMBL/GenBank/DDBJ whole genome shotgun (WGS) entry which is preliminary data.</text>
</comment>
<dbReference type="Pfam" id="PF24494">
    <property type="entry name" value="DUF7587"/>
    <property type="match status" value="1"/>
</dbReference>
<dbReference type="OrthoDB" id="3483554at2759"/>
<sequence length="350" mass="39752">MAISKEGKLRLYRASASIDLFTIAACDSQARVPGKYGQSEGTGTGGHNMTSFRRSSWHLNHPTMSSPDPADDNLFKTNMDADTVSDRLTAIVPPNQELQTVVKTEEEEHPWRASRSQALKVPLLRTWDYKSESRLNADNCLMSRAPEHRLDTFEYRKKSLSTHLDHKHREPTPFIPFTTSATELEELAKFRAERPGRGAQKLTVVDPTVRLAAGLPVLNAAAEMNYYGIPDPYGKSNRYYEDHYLCLWQVSSDEVVGTWDWDVLVTNRDWYDEVVMPAFRRRLATQPPHEEQDELSADLARLSVTSDHFDSMYSSSGSDSSHPECSWDTDDEAEESNAADDNIRFIEDNW</sequence>
<dbReference type="EMBL" id="MU251284">
    <property type="protein sequence ID" value="KAG9250048.1"/>
    <property type="molecule type" value="Genomic_DNA"/>
</dbReference>
<dbReference type="RefSeq" id="XP_046113972.1">
    <property type="nucleotide sequence ID" value="XM_046262530.1"/>
</dbReference>
<dbReference type="GeneID" id="70293433"/>
<feature type="compositionally biased region" description="Low complexity" evidence="1">
    <location>
        <begin position="311"/>
        <end position="320"/>
    </location>
</feature>
<gene>
    <name evidence="3" type="ORF">F5Z01DRAFT_640628</name>
</gene>
<protein>
    <recommendedName>
        <fullName evidence="2">DUF7587 domain-containing protein</fullName>
    </recommendedName>
</protein>
<proteinExistence type="predicted"/>
<keyword evidence="4" id="KW-1185">Reference proteome</keyword>
<organism evidence="3 4">
    <name type="scientific">Emericellopsis atlantica</name>
    <dbReference type="NCBI Taxonomy" id="2614577"/>
    <lineage>
        <taxon>Eukaryota</taxon>
        <taxon>Fungi</taxon>
        <taxon>Dikarya</taxon>
        <taxon>Ascomycota</taxon>
        <taxon>Pezizomycotina</taxon>
        <taxon>Sordariomycetes</taxon>
        <taxon>Hypocreomycetidae</taxon>
        <taxon>Hypocreales</taxon>
        <taxon>Bionectriaceae</taxon>
        <taxon>Emericellopsis</taxon>
    </lineage>
</organism>
<evidence type="ECO:0000259" key="2">
    <source>
        <dbReference type="Pfam" id="PF24494"/>
    </source>
</evidence>
<evidence type="ECO:0000256" key="1">
    <source>
        <dbReference type="SAM" id="MobiDB-lite"/>
    </source>
</evidence>
<dbReference type="Proteomes" id="UP000887229">
    <property type="component" value="Unassembled WGS sequence"/>
</dbReference>
<dbReference type="InterPro" id="IPR056009">
    <property type="entry name" value="DUF7587"/>
</dbReference>
<accession>A0A9P8CK72</accession>
<evidence type="ECO:0000313" key="3">
    <source>
        <dbReference type="EMBL" id="KAG9250048.1"/>
    </source>
</evidence>
<feature type="compositionally biased region" description="Acidic residues" evidence="1">
    <location>
        <begin position="327"/>
        <end position="338"/>
    </location>
</feature>
<name>A0A9P8CK72_9HYPO</name>
<feature type="domain" description="DUF7587" evidence="2">
    <location>
        <begin position="125"/>
        <end position="262"/>
    </location>
</feature>
<reference evidence="3" key="1">
    <citation type="journal article" date="2021" name="IMA Fungus">
        <title>Genomic characterization of three marine fungi, including Emericellopsis atlantica sp. nov. with signatures of a generalist lifestyle and marine biomass degradation.</title>
        <authorList>
            <person name="Hagestad O.C."/>
            <person name="Hou L."/>
            <person name="Andersen J.H."/>
            <person name="Hansen E.H."/>
            <person name="Altermark B."/>
            <person name="Li C."/>
            <person name="Kuhnert E."/>
            <person name="Cox R.J."/>
            <person name="Crous P.W."/>
            <person name="Spatafora J.W."/>
            <person name="Lail K."/>
            <person name="Amirebrahimi M."/>
            <person name="Lipzen A."/>
            <person name="Pangilinan J."/>
            <person name="Andreopoulos W."/>
            <person name="Hayes R.D."/>
            <person name="Ng V."/>
            <person name="Grigoriev I.V."/>
            <person name="Jackson S.A."/>
            <person name="Sutton T.D.S."/>
            <person name="Dobson A.D.W."/>
            <person name="Rama T."/>
        </authorList>
    </citation>
    <scope>NUCLEOTIDE SEQUENCE</scope>
    <source>
        <strain evidence="3">TS7</strain>
    </source>
</reference>
<dbReference type="AlphaFoldDB" id="A0A9P8CK72"/>
<evidence type="ECO:0000313" key="4">
    <source>
        <dbReference type="Proteomes" id="UP000887229"/>
    </source>
</evidence>